<evidence type="ECO:0000313" key="4">
    <source>
        <dbReference type="EMBL" id="MEB3371892.1"/>
    </source>
</evidence>
<dbReference type="InterPro" id="IPR013785">
    <property type="entry name" value="Aldolase_TIM"/>
</dbReference>
<dbReference type="PANTHER" id="PTHR32332:SF20">
    <property type="entry name" value="2-NITROPROPANE DIOXYGENASE-LIKE PROTEIN"/>
    <property type="match status" value="1"/>
</dbReference>
<dbReference type="RefSeq" id="WP_324269319.1">
    <property type="nucleotide sequence ID" value="NZ_JAWLNX010000034.1"/>
</dbReference>
<dbReference type="PANTHER" id="PTHR32332">
    <property type="entry name" value="2-NITROPROPANE DIOXYGENASE"/>
    <property type="match status" value="1"/>
</dbReference>
<keyword evidence="4" id="KW-0503">Monooxygenase</keyword>
<keyword evidence="3 4" id="KW-0560">Oxidoreductase</keyword>
<dbReference type="CDD" id="cd04730">
    <property type="entry name" value="NPD_like"/>
    <property type="match status" value="1"/>
</dbReference>
<dbReference type="GO" id="GO:0004497">
    <property type="term" value="F:monooxygenase activity"/>
    <property type="evidence" value="ECO:0007669"/>
    <property type="project" value="UniProtKB-KW"/>
</dbReference>
<evidence type="ECO:0000256" key="1">
    <source>
        <dbReference type="ARBA" id="ARBA00022630"/>
    </source>
</evidence>
<sequence>MIKTRFTRDFEIDHPIVCGGMVGVGTAELIAAVANAGALGFLSALTQPTPALLDEEIRRTKSMTDRPFGVNLTILPTIKPVPYDEYRQVILDNGIRYVETAGANPSSHLPSLKRAGVKVIHKAVAVRHSLSAQRMGVDAISVDGFECAGHPGEDDVPGLVLIPAVAADVDLPIIASGGFATGSGLAAALALGAHAINMGTRFVATVESSVHENVKRQIVANTERDTNLVFRKFRNTARVAKNAISERIREIEQEPDSSFDDIAELASGARGRESVLAQGRMDDGMWWAGQSQALINEVLTCQQVVDNIINEAEELIRDRMPAMATRSARLTS</sequence>
<accession>A0ABU6AK14</accession>
<reference evidence="4 5" key="1">
    <citation type="submission" date="2023-10" db="EMBL/GenBank/DDBJ databases">
        <title>Saccharopolyspora sp. nov., isolated from mangrove soil.</title>
        <authorList>
            <person name="Lu Y."/>
            <person name="Liu W."/>
        </authorList>
    </citation>
    <scope>NUCLEOTIDE SEQUENCE [LARGE SCALE GENOMIC DNA]</scope>
    <source>
        <strain evidence="4 5">S2-29</strain>
    </source>
</reference>
<evidence type="ECO:0000256" key="2">
    <source>
        <dbReference type="ARBA" id="ARBA00022643"/>
    </source>
</evidence>
<organism evidence="4 5">
    <name type="scientific">Saccharopolyspora mangrovi</name>
    <dbReference type="NCBI Taxonomy" id="3082379"/>
    <lineage>
        <taxon>Bacteria</taxon>
        <taxon>Bacillati</taxon>
        <taxon>Actinomycetota</taxon>
        <taxon>Actinomycetes</taxon>
        <taxon>Pseudonocardiales</taxon>
        <taxon>Pseudonocardiaceae</taxon>
        <taxon>Saccharopolyspora</taxon>
    </lineage>
</organism>
<dbReference type="InterPro" id="IPR004136">
    <property type="entry name" value="NMO"/>
</dbReference>
<keyword evidence="1" id="KW-0285">Flavoprotein</keyword>
<proteinExistence type="predicted"/>
<protein>
    <submittedName>
        <fullName evidence="4">Nitronate monooxygenase family protein</fullName>
        <ecNumber evidence="4">1.13.12.-</ecNumber>
    </submittedName>
</protein>
<dbReference type="SUPFAM" id="SSF51412">
    <property type="entry name" value="Inosine monophosphate dehydrogenase (IMPDH)"/>
    <property type="match status" value="1"/>
</dbReference>
<keyword evidence="5" id="KW-1185">Reference proteome</keyword>
<dbReference type="Proteomes" id="UP001327093">
    <property type="component" value="Unassembled WGS sequence"/>
</dbReference>
<keyword evidence="2" id="KW-0288">FMN</keyword>
<name>A0ABU6AK14_9PSEU</name>
<comment type="caution">
    <text evidence="4">The sequence shown here is derived from an EMBL/GenBank/DDBJ whole genome shotgun (WGS) entry which is preliminary data.</text>
</comment>
<dbReference type="Gene3D" id="3.20.20.70">
    <property type="entry name" value="Aldolase class I"/>
    <property type="match status" value="1"/>
</dbReference>
<dbReference type="EMBL" id="JAWLNX010000034">
    <property type="protein sequence ID" value="MEB3371892.1"/>
    <property type="molecule type" value="Genomic_DNA"/>
</dbReference>
<evidence type="ECO:0000256" key="3">
    <source>
        <dbReference type="ARBA" id="ARBA00023002"/>
    </source>
</evidence>
<dbReference type="EC" id="1.13.12.-" evidence="4"/>
<gene>
    <name evidence="4" type="ORF">R4I43_31285</name>
</gene>
<dbReference type="Pfam" id="PF03060">
    <property type="entry name" value="NMO"/>
    <property type="match status" value="2"/>
</dbReference>
<evidence type="ECO:0000313" key="5">
    <source>
        <dbReference type="Proteomes" id="UP001327093"/>
    </source>
</evidence>